<dbReference type="EMBL" id="OU015566">
    <property type="protein sequence ID" value="CAG5104935.1"/>
    <property type="molecule type" value="Genomic_DNA"/>
</dbReference>
<keyword evidence="4 7" id="KW-0378">Hydrolase</keyword>
<evidence type="ECO:0000256" key="7">
    <source>
        <dbReference type="RuleBase" id="RU363034"/>
    </source>
</evidence>
<accession>A0ABN7SXV8</accession>
<dbReference type="Pfam" id="PF00089">
    <property type="entry name" value="Trypsin"/>
    <property type="match status" value="1"/>
</dbReference>
<evidence type="ECO:0000256" key="6">
    <source>
        <dbReference type="ARBA" id="ARBA00023157"/>
    </source>
</evidence>
<dbReference type="InterPro" id="IPR043504">
    <property type="entry name" value="Peptidase_S1_PA_chymotrypsin"/>
</dbReference>
<dbReference type="Gene3D" id="2.40.10.10">
    <property type="entry name" value="Trypsin-like serine proteases"/>
    <property type="match status" value="2"/>
</dbReference>
<dbReference type="EMBL" id="OU015566">
    <property type="protein sequence ID" value="CAG5104941.1"/>
    <property type="molecule type" value="Genomic_DNA"/>
</dbReference>
<evidence type="ECO:0000256" key="8">
    <source>
        <dbReference type="SAM" id="MobiDB-lite"/>
    </source>
</evidence>
<keyword evidence="12" id="KW-1185">Reference proteome</keyword>
<dbReference type="PROSITE" id="PS00135">
    <property type="entry name" value="TRYPSIN_SER"/>
    <property type="match status" value="1"/>
</dbReference>
<dbReference type="PANTHER" id="PTHR24264:SF65">
    <property type="entry name" value="SRCR DOMAIN-CONTAINING PROTEIN"/>
    <property type="match status" value="1"/>
</dbReference>
<dbReference type="InterPro" id="IPR050127">
    <property type="entry name" value="Serine_Proteases_S1"/>
</dbReference>
<feature type="domain" description="Peptidase S1" evidence="9">
    <location>
        <begin position="269"/>
        <end position="535"/>
    </location>
</feature>
<feature type="region of interest" description="Disordered" evidence="8">
    <location>
        <begin position="493"/>
        <end position="514"/>
    </location>
</feature>
<gene>
    <name evidence="10" type="ORF">OKIOD_LOCUS10451</name>
    <name evidence="11" type="ORF">OKIOD_LOCUS10456</name>
</gene>
<feature type="compositionally biased region" description="Low complexity" evidence="8">
    <location>
        <begin position="500"/>
        <end position="514"/>
    </location>
</feature>
<dbReference type="InterPro" id="IPR009003">
    <property type="entry name" value="Peptidase_S1_PA"/>
</dbReference>
<evidence type="ECO:0000313" key="11">
    <source>
        <dbReference type="EMBL" id="CAG5104941.1"/>
    </source>
</evidence>
<dbReference type="CDD" id="cd00190">
    <property type="entry name" value="Tryp_SPc"/>
    <property type="match status" value="1"/>
</dbReference>
<evidence type="ECO:0000256" key="2">
    <source>
        <dbReference type="ARBA" id="ARBA00022525"/>
    </source>
</evidence>
<dbReference type="InterPro" id="IPR001254">
    <property type="entry name" value="Trypsin_dom"/>
</dbReference>
<dbReference type="InterPro" id="IPR018114">
    <property type="entry name" value="TRYPSIN_HIS"/>
</dbReference>
<keyword evidence="5 7" id="KW-0720">Serine protease</keyword>
<evidence type="ECO:0000256" key="4">
    <source>
        <dbReference type="ARBA" id="ARBA00022801"/>
    </source>
</evidence>
<evidence type="ECO:0000313" key="10">
    <source>
        <dbReference type="EMBL" id="CAG5104935.1"/>
    </source>
</evidence>
<feature type="domain" description="Peptidase S1" evidence="9">
    <location>
        <begin position="549"/>
        <end position="809"/>
    </location>
</feature>
<dbReference type="InterPro" id="IPR001314">
    <property type="entry name" value="Peptidase_S1A"/>
</dbReference>
<keyword evidence="6" id="KW-1015">Disulfide bond</keyword>
<evidence type="ECO:0000256" key="5">
    <source>
        <dbReference type="ARBA" id="ARBA00022825"/>
    </source>
</evidence>
<dbReference type="PANTHER" id="PTHR24264">
    <property type="entry name" value="TRYPSIN-RELATED"/>
    <property type="match status" value="1"/>
</dbReference>
<protein>
    <submittedName>
        <fullName evidence="10">Oidioi.mRNA.OKI2018_I69.chr1.g1686.t1.cds</fullName>
    </submittedName>
    <submittedName>
        <fullName evidence="11">Oidioi.mRNA.OKI2018_I69.chr1.g1691.t1.cds</fullName>
    </submittedName>
</protein>
<dbReference type="InterPro" id="IPR033116">
    <property type="entry name" value="TRYPSIN_SER"/>
</dbReference>
<organism evidence="11 12">
    <name type="scientific">Oikopleura dioica</name>
    <name type="common">Tunicate</name>
    <dbReference type="NCBI Taxonomy" id="34765"/>
    <lineage>
        <taxon>Eukaryota</taxon>
        <taxon>Metazoa</taxon>
        <taxon>Chordata</taxon>
        <taxon>Tunicata</taxon>
        <taxon>Appendicularia</taxon>
        <taxon>Copelata</taxon>
        <taxon>Oikopleuridae</taxon>
        <taxon>Oikopleura</taxon>
    </lineage>
</organism>
<keyword evidence="2" id="KW-0964">Secreted</keyword>
<dbReference type="PRINTS" id="PR00722">
    <property type="entry name" value="CHYMOTRYPSIN"/>
</dbReference>
<evidence type="ECO:0000256" key="3">
    <source>
        <dbReference type="ARBA" id="ARBA00022670"/>
    </source>
</evidence>
<sequence length="814" mass="90221">MKLLSSFFLTTSAFHSTTIISTSATSTTSFSPTESSQPVSYCEFPKLKQGCDPDNGAAFGSSVKCKKKCNGFKQATKTKTRVISRKYGSVLYSVDFKGKTRLPAEEDYVGMVRFKISNCGEFVTDHHLHLQDLHVSFSDLQLDVYESQFIGHQTPKKERHGTKESVFLQFSRRYQQRELKNENGDSLLMEVNFNEDQHDFEAVEECVTKANYYFMTKQIDEETNNEDYTKCMLHSLYKEPIDWEETFEFPPLSMPKTKTCSSPGSSSKIAGGQETKKGRYPWFAWSEKTGFDETENCGLTILTKYEDGSDDWLVTDSWCCYFDMSRFNIHIGAYDLEYPDNDEYIINPIEYRNGILSETRQCMVRVPNLIDNAPDSCAGGSCFEPACLSDVELEDGTSCYIAGLGDYIEFVPEQATVLRDAVLIYLDGEFKSIDENDPAKTCLGDTGGGLICLVDDYPVLKGVLDYNWGLCAEVDDLISVSFVDANEMESFVLTPPPVTEPTETSTTDSSPLPTGPGIFPNATFEQPSWKNMTCETPLEPIESEPLTKIVGGTDVPIDAHPYYANFDFSCGGTLITMFEDGSHDFVLTAAHCCFGTNIDDALVLLGVSVIDRVEPCSLDLELQNFKIHEDYDRFDFNSTDETGTPHDICLLKIPNVKQSLINQYGPEGPETCASKISPACLPADHVADGSYCKVAGYGAGNEPSHLLNEVGVYTFSNEYCEATNMISFEPTTWETQFCAGIPDFDGDGQTDGGKDSCQGDSGGPLVCEAFGKPVVYGVVSWGFGCAAPNFPGIYAKVSNYVDWIFDTMDNLQNS</sequence>
<dbReference type="SMART" id="SM00020">
    <property type="entry name" value="Tryp_SPc"/>
    <property type="match status" value="1"/>
</dbReference>
<evidence type="ECO:0000313" key="12">
    <source>
        <dbReference type="Proteomes" id="UP001158576"/>
    </source>
</evidence>
<proteinExistence type="predicted"/>
<dbReference type="PROSITE" id="PS50240">
    <property type="entry name" value="TRYPSIN_DOM"/>
    <property type="match status" value="2"/>
</dbReference>
<dbReference type="PROSITE" id="PS00134">
    <property type="entry name" value="TRYPSIN_HIS"/>
    <property type="match status" value="1"/>
</dbReference>
<comment type="subcellular location">
    <subcellularLocation>
        <location evidence="1">Secreted</location>
    </subcellularLocation>
</comment>
<name>A0ABN7SXV8_OIKDI</name>
<keyword evidence="3 7" id="KW-0645">Protease</keyword>
<reference evidence="11 12" key="1">
    <citation type="submission" date="2021-04" db="EMBL/GenBank/DDBJ databases">
        <authorList>
            <person name="Bliznina A."/>
        </authorList>
    </citation>
    <scope>NUCLEOTIDE SEQUENCE [LARGE SCALE GENOMIC DNA]</scope>
</reference>
<evidence type="ECO:0000256" key="1">
    <source>
        <dbReference type="ARBA" id="ARBA00004613"/>
    </source>
</evidence>
<evidence type="ECO:0000259" key="9">
    <source>
        <dbReference type="PROSITE" id="PS50240"/>
    </source>
</evidence>
<dbReference type="Proteomes" id="UP001158576">
    <property type="component" value="Chromosome 1"/>
</dbReference>
<dbReference type="SUPFAM" id="SSF50494">
    <property type="entry name" value="Trypsin-like serine proteases"/>
    <property type="match status" value="2"/>
</dbReference>